<feature type="domain" description="Mammalian cell entry C-terminal" evidence="3">
    <location>
        <begin position="128"/>
        <end position="345"/>
    </location>
</feature>
<dbReference type="PANTHER" id="PTHR33371:SF19">
    <property type="entry name" value="MCE-FAMILY PROTEIN MCE4A"/>
    <property type="match status" value="1"/>
</dbReference>
<keyword evidence="1" id="KW-1133">Transmembrane helix</keyword>
<accession>A0ABW3VUK0</accession>
<dbReference type="NCBIfam" id="TIGR00996">
    <property type="entry name" value="Mtu_fam_mce"/>
    <property type="match status" value="1"/>
</dbReference>
<evidence type="ECO:0000256" key="1">
    <source>
        <dbReference type="SAM" id="Phobius"/>
    </source>
</evidence>
<evidence type="ECO:0000259" key="2">
    <source>
        <dbReference type="Pfam" id="PF02470"/>
    </source>
</evidence>
<evidence type="ECO:0000313" key="4">
    <source>
        <dbReference type="EMBL" id="MFD1246369.1"/>
    </source>
</evidence>
<dbReference type="InterPro" id="IPR052336">
    <property type="entry name" value="MlaD_Phospholipid_Transporter"/>
</dbReference>
<dbReference type="PANTHER" id="PTHR33371">
    <property type="entry name" value="INTERMEMBRANE PHOSPHOLIPID TRANSPORT SYSTEM BINDING PROTEIN MLAD-RELATED"/>
    <property type="match status" value="1"/>
</dbReference>
<name>A0ABW3VUK0_9ACTN</name>
<feature type="domain" description="Mce/MlaD" evidence="2">
    <location>
        <begin position="43"/>
        <end position="123"/>
    </location>
</feature>
<proteinExistence type="predicted"/>
<dbReference type="Pfam" id="PF02470">
    <property type="entry name" value="MlaD"/>
    <property type="match status" value="1"/>
</dbReference>
<dbReference type="RefSeq" id="WP_367922077.1">
    <property type="nucleotide sequence ID" value="NZ_BAABAC010000051.1"/>
</dbReference>
<gene>
    <name evidence="4" type="ORF">ACFQ3F_01075</name>
</gene>
<dbReference type="EMBL" id="JBHTLX010000003">
    <property type="protein sequence ID" value="MFD1246369.1"/>
    <property type="molecule type" value="Genomic_DNA"/>
</dbReference>
<protein>
    <submittedName>
        <fullName evidence="4">MCE family protein</fullName>
    </submittedName>
</protein>
<sequence>MSTPHRRIGRIDRQVGYGLVFIALIALLIAGTIAKYRGAFDDTVAVSVESDRAGLTLASGAPVKLRGVEIGRVGKVEPAGTDGKVQIELAIDADKIDRVAADVTAQIVPPTAFGAKYVQLTPPAHADGRKIRAGAVIPADRVTVEVDEAFANLTKVLDVARPAEVDSALTAVAGAVEQRGRLIGRLITQTDAYLRSLNPSLRTLAADLRVADDVADVYDVARPDLVDALSQGGQVSQTLVRQQASLRALERSLTGFSDDADTLLRSSEGGLVTSLRLLQPVSEVGRRYSPELPCLILGLASANKLAEAAVGGTHPGVTTYTRIVPGRDPYTYRDNLPQLGADNGPACYGLPYVDAEEGRQAPPSFRTGANPYVGPQPTPSQAVVDTLLGLLEGGANLP</sequence>
<keyword evidence="1" id="KW-0472">Membrane</keyword>
<evidence type="ECO:0000259" key="3">
    <source>
        <dbReference type="Pfam" id="PF11887"/>
    </source>
</evidence>
<comment type="caution">
    <text evidence="4">The sequence shown here is derived from an EMBL/GenBank/DDBJ whole genome shotgun (WGS) entry which is preliminary data.</text>
</comment>
<keyword evidence="1" id="KW-0812">Transmembrane</keyword>
<dbReference type="Proteomes" id="UP001597229">
    <property type="component" value="Unassembled WGS sequence"/>
</dbReference>
<dbReference type="InterPro" id="IPR024516">
    <property type="entry name" value="Mce_C"/>
</dbReference>
<evidence type="ECO:0000313" key="5">
    <source>
        <dbReference type="Proteomes" id="UP001597229"/>
    </source>
</evidence>
<keyword evidence="5" id="KW-1185">Reference proteome</keyword>
<dbReference type="Pfam" id="PF11887">
    <property type="entry name" value="Mce4_CUP1"/>
    <property type="match status" value="1"/>
</dbReference>
<reference evidence="5" key="1">
    <citation type="journal article" date="2019" name="Int. J. Syst. Evol. Microbiol.">
        <title>The Global Catalogue of Microorganisms (GCM) 10K type strain sequencing project: providing services to taxonomists for standard genome sequencing and annotation.</title>
        <authorList>
            <consortium name="The Broad Institute Genomics Platform"/>
            <consortium name="The Broad Institute Genome Sequencing Center for Infectious Disease"/>
            <person name="Wu L."/>
            <person name="Ma J."/>
        </authorList>
    </citation>
    <scope>NUCLEOTIDE SEQUENCE [LARGE SCALE GENOMIC DNA]</scope>
    <source>
        <strain evidence="5">CCUG 52478</strain>
    </source>
</reference>
<dbReference type="InterPro" id="IPR005693">
    <property type="entry name" value="Mce"/>
</dbReference>
<feature type="transmembrane region" description="Helical" evidence="1">
    <location>
        <begin position="15"/>
        <end position="34"/>
    </location>
</feature>
<dbReference type="InterPro" id="IPR003399">
    <property type="entry name" value="Mce/MlaD"/>
</dbReference>
<organism evidence="4 5">
    <name type="scientific">Nocardioides ginsengisoli</name>
    <dbReference type="NCBI Taxonomy" id="363868"/>
    <lineage>
        <taxon>Bacteria</taxon>
        <taxon>Bacillati</taxon>
        <taxon>Actinomycetota</taxon>
        <taxon>Actinomycetes</taxon>
        <taxon>Propionibacteriales</taxon>
        <taxon>Nocardioidaceae</taxon>
        <taxon>Nocardioides</taxon>
    </lineage>
</organism>